<sequence length="102" mass="11075">MRSQATEVELNTANLQLEGFIMAVAALSDMLVAKGVVTHQELSAALGQAERAVEQDDEHDLSDSNRAATLFPIRVLLLANEASQRGKKFAFSDYAELVGRLT</sequence>
<proteinExistence type="predicted"/>
<gene>
    <name evidence="1" type="ORF">RGR602_CH03317</name>
</gene>
<name>A0A0B4X647_9HYPH</name>
<dbReference type="HOGENOM" id="CLU_159963_0_0_5"/>
<accession>A0A0B4X647</accession>
<organism evidence="1 2">
    <name type="scientific">Rhizobium gallicum bv. gallicum R602sp</name>
    <dbReference type="NCBI Taxonomy" id="1041138"/>
    <lineage>
        <taxon>Bacteria</taxon>
        <taxon>Pseudomonadati</taxon>
        <taxon>Pseudomonadota</taxon>
        <taxon>Alphaproteobacteria</taxon>
        <taxon>Hyphomicrobiales</taxon>
        <taxon>Rhizobiaceae</taxon>
        <taxon>Rhizobium/Agrobacterium group</taxon>
        <taxon>Rhizobium</taxon>
    </lineage>
</organism>
<dbReference type="KEGG" id="rga:RGR602_CH03317"/>
<protein>
    <submittedName>
        <fullName evidence="1">Uncharacterized protein</fullName>
    </submittedName>
</protein>
<evidence type="ECO:0000313" key="1">
    <source>
        <dbReference type="EMBL" id="AJD42626.1"/>
    </source>
</evidence>
<reference evidence="1 2" key="1">
    <citation type="submission" date="2013-11" db="EMBL/GenBank/DDBJ databases">
        <title>Complete genome sequence of Rhizobium gallicum bv. gallicum R602.</title>
        <authorList>
            <person name="Bustos P."/>
            <person name="Santamaria R.I."/>
            <person name="Lozano L."/>
            <person name="Acosta J.L."/>
            <person name="Ormeno-Orrillo E."/>
            <person name="Rogel M.A."/>
            <person name="Romero D."/>
            <person name="Cevallos M.A."/>
            <person name="Martinez-Romero E."/>
            <person name="Gonzalez V."/>
        </authorList>
    </citation>
    <scope>NUCLEOTIDE SEQUENCE [LARGE SCALE GENOMIC DNA]</scope>
    <source>
        <strain evidence="1 2">R602</strain>
    </source>
</reference>
<evidence type="ECO:0000313" key="2">
    <source>
        <dbReference type="Proteomes" id="UP000031368"/>
    </source>
</evidence>
<dbReference type="AlphaFoldDB" id="A0A0B4X647"/>
<dbReference type="Proteomes" id="UP000031368">
    <property type="component" value="Chromosome"/>
</dbReference>
<keyword evidence="2" id="KW-1185">Reference proteome</keyword>
<dbReference type="EMBL" id="CP006877">
    <property type="protein sequence ID" value="AJD42626.1"/>
    <property type="molecule type" value="Genomic_DNA"/>
</dbReference>